<proteinExistence type="predicted"/>
<dbReference type="EMBL" id="JANIIK010000047">
    <property type="protein sequence ID" value="KAJ3600640.1"/>
    <property type="molecule type" value="Genomic_DNA"/>
</dbReference>
<protein>
    <submittedName>
        <fullName evidence="2">Uncharacterized protein</fullName>
    </submittedName>
</protein>
<feature type="region of interest" description="Disordered" evidence="1">
    <location>
        <begin position="20"/>
        <end position="39"/>
    </location>
</feature>
<sequence length="83" mass="9269">MTLNRAWDGPFYKQQAAMATNDNEMPPIPGLLNSNGTSNESKTKRALVSARLPELLYCCDLVSDRYLVSDGDLVSDRYLVSDR</sequence>
<evidence type="ECO:0000313" key="2">
    <source>
        <dbReference type="EMBL" id="KAJ3600640.1"/>
    </source>
</evidence>
<keyword evidence="3" id="KW-1185">Reference proteome</keyword>
<name>A0A9Q0IJV0_9TELE</name>
<accession>A0A9Q0IJV0</accession>
<comment type="caution">
    <text evidence="2">The sequence shown here is derived from an EMBL/GenBank/DDBJ whole genome shotgun (WGS) entry which is preliminary data.</text>
</comment>
<organism evidence="2 3">
    <name type="scientific">Muraenolepis orangiensis</name>
    <name type="common">Patagonian moray cod</name>
    <dbReference type="NCBI Taxonomy" id="630683"/>
    <lineage>
        <taxon>Eukaryota</taxon>
        <taxon>Metazoa</taxon>
        <taxon>Chordata</taxon>
        <taxon>Craniata</taxon>
        <taxon>Vertebrata</taxon>
        <taxon>Euteleostomi</taxon>
        <taxon>Actinopterygii</taxon>
        <taxon>Neopterygii</taxon>
        <taxon>Teleostei</taxon>
        <taxon>Neoteleostei</taxon>
        <taxon>Acanthomorphata</taxon>
        <taxon>Zeiogadaria</taxon>
        <taxon>Gadariae</taxon>
        <taxon>Gadiformes</taxon>
        <taxon>Muraenolepidoidei</taxon>
        <taxon>Muraenolepididae</taxon>
        <taxon>Muraenolepis</taxon>
    </lineage>
</organism>
<evidence type="ECO:0000256" key="1">
    <source>
        <dbReference type="SAM" id="MobiDB-lite"/>
    </source>
</evidence>
<dbReference type="AlphaFoldDB" id="A0A9Q0IJV0"/>
<gene>
    <name evidence="2" type="ORF">NHX12_031619</name>
</gene>
<reference evidence="2" key="1">
    <citation type="submission" date="2022-07" db="EMBL/GenBank/DDBJ databases">
        <title>Chromosome-level genome of Muraenolepis orangiensis.</title>
        <authorList>
            <person name="Kim J."/>
        </authorList>
    </citation>
    <scope>NUCLEOTIDE SEQUENCE</scope>
    <source>
        <strain evidence="2">KU_S4_2022</strain>
        <tissue evidence="2">Muscle</tissue>
    </source>
</reference>
<evidence type="ECO:0000313" key="3">
    <source>
        <dbReference type="Proteomes" id="UP001148018"/>
    </source>
</evidence>
<dbReference type="Proteomes" id="UP001148018">
    <property type="component" value="Unassembled WGS sequence"/>
</dbReference>